<keyword evidence="3 10" id="KW-0808">Transferase</keyword>
<dbReference type="GO" id="GO:0071596">
    <property type="term" value="P:ubiquitin-dependent protein catabolic process via the N-end rule pathway"/>
    <property type="evidence" value="ECO:0007669"/>
    <property type="project" value="UniProtKB-UniRule"/>
</dbReference>
<dbReference type="GO" id="GO:0016567">
    <property type="term" value="P:protein ubiquitination"/>
    <property type="evidence" value="ECO:0007669"/>
    <property type="project" value="UniProtKB-UniRule"/>
</dbReference>
<evidence type="ECO:0000256" key="2">
    <source>
        <dbReference type="ARBA" id="ARBA00004906"/>
    </source>
</evidence>
<name>W6MVB5_9ASCO</name>
<dbReference type="InterPro" id="IPR044046">
    <property type="entry name" value="E3_ligase_UBR-like_C"/>
</dbReference>
<dbReference type="PANTHER" id="PTHR21497:SF24">
    <property type="entry name" value="E3 UBIQUITIN-PROTEIN LIGASE UBR1"/>
    <property type="match status" value="1"/>
</dbReference>
<dbReference type="Pfam" id="PF22960">
    <property type="entry name" value="WHD_UBR1"/>
    <property type="match status" value="1"/>
</dbReference>
<protein>
    <recommendedName>
        <fullName evidence="10">E3 ubiquitin-protein ligase</fullName>
        <ecNumber evidence="10">2.3.2.27</ecNumber>
    </recommendedName>
</protein>
<comment type="pathway">
    <text evidence="2 10">Protein modification; protein ubiquitination.</text>
</comment>
<dbReference type="InterPro" id="IPR039164">
    <property type="entry name" value="UBR1-like"/>
</dbReference>
<dbReference type="Pfam" id="PF18995">
    <property type="entry name" value="PRT6_C"/>
    <property type="match status" value="1"/>
</dbReference>
<dbReference type="Gene3D" id="2.10.110.30">
    <property type="match status" value="1"/>
</dbReference>
<dbReference type="InterPro" id="IPR042065">
    <property type="entry name" value="E3_ELL-like"/>
</dbReference>
<dbReference type="InterPro" id="IPR003126">
    <property type="entry name" value="Znf_UBR"/>
</dbReference>
<dbReference type="OrthoDB" id="26387at2759"/>
<evidence type="ECO:0000256" key="4">
    <source>
        <dbReference type="ARBA" id="ARBA00022723"/>
    </source>
</evidence>
<dbReference type="Gene3D" id="1.10.10.2670">
    <property type="entry name" value="E3 ubiquitin-protein ligase"/>
    <property type="match status" value="1"/>
</dbReference>
<dbReference type="STRING" id="1382522.W6MVB5"/>
<feature type="zinc finger region" description="UBR-type" evidence="9">
    <location>
        <begin position="93"/>
        <end position="166"/>
    </location>
</feature>
<keyword evidence="5 10" id="KW-0863">Zinc-finger</keyword>
<dbReference type="Pfam" id="PF02207">
    <property type="entry name" value="zf-UBR"/>
    <property type="match status" value="1"/>
</dbReference>
<reference evidence="12" key="2">
    <citation type="submission" date="2014-02" db="EMBL/GenBank/DDBJ databases">
        <title>Complete DNA sequence of /Kuraishia capsulata/ illustrates novel genomic features among budding yeasts (/Saccharomycotina/).</title>
        <authorList>
            <person name="Morales L."/>
            <person name="Noel B."/>
            <person name="Porcel B."/>
            <person name="Marcet-Houben M."/>
            <person name="Hullo M-F."/>
            <person name="Sacerdot C."/>
            <person name="Tekaia F."/>
            <person name="Leh-Louis V."/>
            <person name="Despons L."/>
            <person name="Khanna V."/>
            <person name="Aury J-M."/>
            <person name="Barbe V."/>
            <person name="Couloux A."/>
            <person name="Labadie K."/>
            <person name="Pelletier E."/>
            <person name="Souciet J-L."/>
            <person name="Boekhout T."/>
            <person name="Gabaldon T."/>
            <person name="Wincker P."/>
            <person name="Dujon B."/>
        </authorList>
    </citation>
    <scope>NUCLEOTIDE SEQUENCE</scope>
    <source>
        <strain evidence="12">CBS 1993</strain>
    </source>
</reference>
<dbReference type="GeneID" id="34519586"/>
<dbReference type="UniPathway" id="UPA00143"/>
<dbReference type="SUPFAM" id="SSF46785">
    <property type="entry name" value="Winged helix' DNA-binding domain"/>
    <property type="match status" value="1"/>
</dbReference>
<dbReference type="HOGENOM" id="CLU_000684_1_0_1"/>
<dbReference type="PROSITE" id="PS51157">
    <property type="entry name" value="ZF_UBR"/>
    <property type="match status" value="1"/>
</dbReference>
<evidence type="ECO:0000256" key="10">
    <source>
        <dbReference type="RuleBase" id="RU366018"/>
    </source>
</evidence>
<evidence type="ECO:0000256" key="6">
    <source>
        <dbReference type="ARBA" id="ARBA00022786"/>
    </source>
</evidence>
<dbReference type="InterPro" id="IPR055194">
    <property type="entry name" value="UBR1-like_WH"/>
</dbReference>
<dbReference type="CDD" id="cd19673">
    <property type="entry name" value="UBR-box_UBR3"/>
    <property type="match status" value="1"/>
</dbReference>
<dbReference type="FunFam" id="2.10.110.30:FF:000002">
    <property type="entry name" value="Putative e3 ubiquitin-protein ligase ubr3"/>
    <property type="match status" value="1"/>
</dbReference>
<evidence type="ECO:0000313" key="13">
    <source>
        <dbReference type="Proteomes" id="UP000019384"/>
    </source>
</evidence>
<proteinExistence type="inferred from homology"/>
<evidence type="ECO:0000256" key="1">
    <source>
        <dbReference type="ARBA" id="ARBA00000900"/>
    </source>
</evidence>
<evidence type="ECO:0000256" key="7">
    <source>
        <dbReference type="ARBA" id="ARBA00022833"/>
    </source>
</evidence>
<gene>
    <name evidence="12" type="ORF">KUCA_T00002161001</name>
</gene>
<comment type="function">
    <text evidence="10">Ubiquitin ligase protein which is a component of the N-end rule pathway. Recognizes and binds to proteins bearing specific N-terminal residues that are destabilizing according to the N-end rule, leading to their ubiquitination and subsequent degradation.</text>
</comment>
<dbReference type="GO" id="GO:0000151">
    <property type="term" value="C:ubiquitin ligase complex"/>
    <property type="evidence" value="ECO:0007669"/>
    <property type="project" value="TreeGrafter"/>
</dbReference>
<dbReference type="PANTHER" id="PTHR21497">
    <property type="entry name" value="UBIQUITIN LIGASE E3 ALPHA-RELATED"/>
    <property type="match status" value="1"/>
</dbReference>
<dbReference type="Proteomes" id="UP000019384">
    <property type="component" value="Unassembled WGS sequence"/>
</dbReference>
<dbReference type="EMBL" id="HG793126">
    <property type="protein sequence ID" value="CDK26190.1"/>
    <property type="molecule type" value="Genomic_DNA"/>
</dbReference>
<keyword evidence="7 10" id="KW-0862">Zinc</keyword>
<evidence type="ECO:0000256" key="9">
    <source>
        <dbReference type="PROSITE-ProRule" id="PRU00508"/>
    </source>
</evidence>
<evidence type="ECO:0000256" key="3">
    <source>
        <dbReference type="ARBA" id="ARBA00022679"/>
    </source>
</evidence>
<dbReference type="InterPro" id="IPR036390">
    <property type="entry name" value="WH_DNA-bd_sf"/>
</dbReference>
<feature type="domain" description="UBR-type" evidence="11">
    <location>
        <begin position="93"/>
        <end position="166"/>
    </location>
</feature>
<dbReference type="CDD" id="cd16482">
    <property type="entry name" value="RING-H2_UBR1-like"/>
    <property type="match status" value="1"/>
</dbReference>
<organism evidence="12 13">
    <name type="scientific">Kuraishia capsulata CBS 1993</name>
    <dbReference type="NCBI Taxonomy" id="1382522"/>
    <lineage>
        <taxon>Eukaryota</taxon>
        <taxon>Fungi</taxon>
        <taxon>Dikarya</taxon>
        <taxon>Ascomycota</taxon>
        <taxon>Saccharomycotina</taxon>
        <taxon>Pichiomycetes</taxon>
        <taxon>Pichiales</taxon>
        <taxon>Pichiaceae</taxon>
        <taxon>Kuraishia</taxon>
    </lineage>
</organism>
<dbReference type="RefSeq" id="XP_022458198.1">
    <property type="nucleotide sequence ID" value="XM_022604414.1"/>
</dbReference>
<dbReference type="GO" id="GO:0061630">
    <property type="term" value="F:ubiquitin protein ligase activity"/>
    <property type="evidence" value="ECO:0007669"/>
    <property type="project" value="UniProtKB-UniRule"/>
</dbReference>
<accession>W6MVB5</accession>
<reference evidence="12" key="1">
    <citation type="submission" date="2013-12" db="EMBL/GenBank/DDBJ databases">
        <authorList>
            <person name="Genoscope - CEA"/>
        </authorList>
    </citation>
    <scope>NUCLEOTIDE SEQUENCE</scope>
    <source>
        <strain evidence="12">CBS 1993</strain>
    </source>
</reference>
<keyword evidence="13" id="KW-1185">Reference proteome</keyword>
<comment type="catalytic activity">
    <reaction evidence="1 10">
        <text>S-ubiquitinyl-[E2 ubiquitin-conjugating enzyme]-L-cysteine + [acceptor protein]-L-lysine = [E2 ubiquitin-conjugating enzyme]-L-cysteine + N(6)-ubiquitinyl-[acceptor protein]-L-lysine.</text>
        <dbReference type="EC" id="2.3.2.27"/>
    </reaction>
</comment>
<keyword evidence="6 10" id="KW-0833">Ubl conjugation pathway</keyword>
<dbReference type="GO" id="GO:0008270">
    <property type="term" value="F:zinc ion binding"/>
    <property type="evidence" value="ECO:0007669"/>
    <property type="project" value="UniProtKB-UniRule"/>
</dbReference>
<keyword evidence="4 10" id="KW-0479">Metal-binding</keyword>
<evidence type="ECO:0000313" key="12">
    <source>
        <dbReference type="EMBL" id="CDK26190.1"/>
    </source>
</evidence>
<comment type="similarity">
    <text evidence="8 10">Belongs to the E3 ubiquitin-protein ligase UBR1-like family.</text>
</comment>
<evidence type="ECO:0000256" key="8">
    <source>
        <dbReference type="ARBA" id="ARBA00046341"/>
    </source>
</evidence>
<dbReference type="SMART" id="SM00396">
    <property type="entry name" value="ZnF_UBR1"/>
    <property type="match status" value="1"/>
</dbReference>
<dbReference type="GO" id="GO:0005737">
    <property type="term" value="C:cytoplasm"/>
    <property type="evidence" value="ECO:0007669"/>
    <property type="project" value="TreeGrafter"/>
</dbReference>
<sequence length="1858" mass="212445">MQPLEHPQLRSFLVELPVLSDYKVATGTRKLLAGLFYAASCDGKYLPLLFPERKVEDFAGFSWENRAFSTPENDLKMLSSDEDEHSEHSHPKRPCARRFRKGDPCYRCLTCGFDDTCALCSFCFEAQDHEDHQVLVRLCQKDNGGVCDCGDPEAWTTQMSCPLITEKDEEPLPEELYIALETTLAVALDHVLDVMAHSTEVVMPSDSADKIRYYSRRSALNPAAYLSEDTPSEKYMLVLYNDQVRQFRDAVQRVRFTTGKVSRFAEMVVQRVDSYGRGNVMGGNDLEVLLQKQRILCSTGLTSAIRSYRDVFREELCDSVISWIENIVYSKLFQNKQRFRDLVCRTFLRPWRQGCYASVLRSPGSDNRELMCVGSLTVDNMIPRVPSVNHDSTPMRWDLSQDLCNECFFTNVGSLAYRTQSEIQGSRFQMLLYFDVRFWKSIRSTLHNIYIFSLISNLRYKLMVTAQYVDIYPQISELFLSLDREPESSLMSSLSAQLFTCPSNSTNTIRHGDLSRMLTTAHLYLTTGTISYPPAGYDISKADLSFKSLKNRKWGHMFFDMTYILGRNQDNKALFSSDLIDQVFSLLKLFQGRPTMSREATAHVEYESNDYGIFFNSTSVVAHFAESISKSANALLPMESGVVNASITKLLKRFEATVLQLCTMSESTTRVMDCDVTSKPFSFMRYSALSNEAEILKFDVHQEKVSFLHPVHSLISSLLEMDNAIQTPEQLTACIQSIGSNKLVLIFFDFAIRKMVLLSQIKVGQWVRNGFSVRNQMNIYRNTGIREFGFVRDLFLAQCFLATQEPSVSVPTVIERWKLIPWILGDFENNLTYGKGNTSSIVEECLLFFINILNDTTHLMKMNDHDVLTRLIEKEIIQTLCFRSLPYSKLCSEIEHLSSEKRFLFILRKIATLVEPRDDQEHAVYKLKAEYFNNVDPYFIHYTSNKREEALRLLRDRFVEKTKRPSQDFVFNPPKYNWDSFGPYAHLPQFILSLEFSFLLKNSLAYCIREGPSMTDAIMEFSLHLLHICMQTNFSSKFIREFVLADLNVVVERNCIMKNLDFNSQIGLNTQSDKKTGSLASVLYTILTDDSFASHHSKIKTLFHLIYAELDNNLVMLQSAIPDCDVDILNSKFDVEKGEETQFERKKKLAKKKRFKIMAQFKKQQDRFVRNHQLDVGADPEAEMDTRMDEEGWLFEKEHCILCQMTASDDEPFGFPSYVFDSAEFRYIPPANDKLYDDYWFLKAFSHSPNLDARHPDMDIDRPIDEYLHRVESRNVIGPGYVSSEGSCSESHSVTTSCCHGMHFSCYLEYVQTSSKTRRSSQVTRTIPEDFSKSEFLCPLCKSLNNVFVPVLYPGIRKPYIKAPINLSESETVWGYCNDLVSVSIEEASQVLSDSAISTARSEMKAKYGSVLFSSQVFGNKVATSLLSTSRLLSYFSKPHPDNVVSSILAHSIESIEISLRGTREENSCYVFSQVPSQTFTMLRAWCQLKNALFAYEAYNQSSEAPNLQGSLKKTEQVIGLMNCLSVLKPSECQKVDLFETLVSMQPTDSFGISFNKLVCVCFVKQTMKMIQSVIGIISEYGLERCILLPLLSNVDPNILNDCSKIYGFLALHRERADLGPLVYTLLVKLVTPFLRRAAIWTFVKYASLSELPDPSNFDLECDKLCAFLGIPSLAEIIRGFVSDFERDPTYALEFKSDLSNFEGKIEYPGIVSLINLPYRLSEFFTEVYHKKHLHSKDPAICLFCAAVLDLQGVSLESRLGECNIHIKWKCMRECGLFLLPRSSGILMLYKGKGSFFDAPYVDLHGELDEDSKRSEPLFLSQPKYEKLVRNIWLGHNIPNEIARKLESLVDIGGWETM</sequence>
<evidence type="ECO:0000259" key="11">
    <source>
        <dbReference type="PROSITE" id="PS51157"/>
    </source>
</evidence>
<evidence type="ECO:0000256" key="5">
    <source>
        <dbReference type="ARBA" id="ARBA00022771"/>
    </source>
</evidence>
<dbReference type="EC" id="2.3.2.27" evidence="10"/>